<dbReference type="PROSITE" id="PS50126">
    <property type="entry name" value="S1"/>
    <property type="match status" value="1"/>
</dbReference>
<name>A0A942UY54_9FIRM</name>
<dbReference type="SUPFAM" id="SSF50249">
    <property type="entry name" value="Nucleic acid-binding proteins"/>
    <property type="match status" value="4"/>
</dbReference>
<dbReference type="FunFam" id="2.40.50.140:FF:000213">
    <property type="entry name" value="Ribonuclease R"/>
    <property type="match status" value="1"/>
</dbReference>
<keyword evidence="7 8" id="KW-0694">RNA-binding</keyword>
<keyword evidence="4 8" id="KW-0540">Nuclease</keyword>
<comment type="catalytic activity">
    <reaction evidence="1 8">
        <text>Exonucleolytic cleavage in the 3'- to 5'-direction to yield nucleoside 5'-phosphates.</text>
        <dbReference type="EC" id="3.1.13.1"/>
    </reaction>
</comment>
<evidence type="ECO:0000256" key="8">
    <source>
        <dbReference type="HAMAP-Rule" id="MF_01895"/>
    </source>
</evidence>
<dbReference type="Pfam" id="PF00575">
    <property type="entry name" value="S1"/>
    <property type="match status" value="1"/>
</dbReference>
<dbReference type="SMART" id="SM00955">
    <property type="entry name" value="RNB"/>
    <property type="match status" value="1"/>
</dbReference>
<evidence type="ECO:0000256" key="1">
    <source>
        <dbReference type="ARBA" id="ARBA00001849"/>
    </source>
</evidence>
<keyword evidence="11" id="KW-1185">Reference proteome</keyword>
<dbReference type="InterPro" id="IPR040476">
    <property type="entry name" value="CSD2"/>
</dbReference>
<dbReference type="Proteomes" id="UP000724672">
    <property type="component" value="Unassembled WGS sequence"/>
</dbReference>
<protein>
    <recommendedName>
        <fullName evidence="8">Ribonuclease R</fullName>
        <shortName evidence="8">RNase R</shortName>
        <ecNumber evidence="8">3.1.13.1</ecNumber>
    </recommendedName>
</protein>
<dbReference type="NCBIfam" id="TIGR02063">
    <property type="entry name" value="RNase_R"/>
    <property type="match status" value="1"/>
</dbReference>
<evidence type="ECO:0000313" key="10">
    <source>
        <dbReference type="EMBL" id="MBS4537762.1"/>
    </source>
</evidence>
<comment type="similarity">
    <text evidence="8">Belongs to the RNR ribonuclease family. RNase R subfamily.</text>
</comment>
<dbReference type="GO" id="GO:0005829">
    <property type="term" value="C:cytosol"/>
    <property type="evidence" value="ECO:0007669"/>
    <property type="project" value="TreeGrafter"/>
</dbReference>
<dbReference type="GO" id="GO:0006402">
    <property type="term" value="P:mRNA catabolic process"/>
    <property type="evidence" value="ECO:0007669"/>
    <property type="project" value="TreeGrafter"/>
</dbReference>
<dbReference type="FunFam" id="2.40.50.140:FF:000219">
    <property type="entry name" value="Ribonuclease R"/>
    <property type="match status" value="1"/>
</dbReference>
<dbReference type="Gene3D" id="2.40.50.140">
    <property type="entry name" value="Nucleic acid-binding proteins"/>
    <property type="match status" value="3"/>
</dbReference>
<dbReference type="InterPro" id="IPR001900">
    <property type="entry name" value="RNase_II/R"/>
</dbReference>
<dbReference type="InterPro" id="IPR011805">
    <property type="entry name" value="RNase_R"/>
</dbReference>
<evidence type="ECO:0000256" key="7">
    <source>
        <dbReference type="ARBA" id="ARBA00022884"/>
    </source>
</evidence>
<dbReference type="InterPro" id="IPR013223">
    <property type="entry name" value="RNase_B_OB_dom"/>
</dbReference>
<dbReference type="HAMAP" id="MF_01895">
    <property type="entry name" value="RNase_R"/>
    <property type="match status" value="1"/>
</dbReference>
<comment type="subcellular location">
    <subcellularLocation>
        <location evidence="2 8">Cytoplasm</location>
    </subcellularLocation>
</comment>
<reference evidence="10" key="1">
    <citation type="submission" date="2019-12" db="EMBL/GenBank/DDBJ databases">
        <title>Clostridiaceae gen. nov. sp. nov., isolated from sediment in Xinjiang, China.</title>
        <authorList>
            <person name="Zhang R."/>
        </authorList>
    </citation>
    <scope>NUCLEOTIDE SEQUENCE</scope>
    <source>
        <strain evidence="10">D2Q-11</strain>
    </source>
</reference>
<dbReference type="NCBIfam" id="TIGR00358">
    <property type="entry name" value="3_prime_RNase"/>
    <property type="match status" value="1"/>
</dbReference>
<gene>
    <name evidence="8 10" type="primary">rnr</name>
    <name evidence="10" type="ORF">GOQ27_04775</name>
</gene>
<keyword evidence="6 8" id="KW-0269">Exonuclease</keyword>
<dbReference type="Pfam" id="PF08206">
    <property type="entry name" value="OB_RNB"/>
    <property type="match status" value="1"/>
</dbReference>
<dbReference type="InterPro" id="IPR012340">
    <property type="entry name" value="NA-bd_OB-fold"/>
</dbReference>
<dbReference type="GO" id="GO:0003723">
    <property type="term" value="F:RNA binding"/>
    <property type="evidence" value="ECO:0007669"/>
    <property type="project" value="UniProtKB-UniRule"/>
</dbReference>
<dbReference type="RefSeq" id="WP_203365690.1">
    <property type="nucleotide sequence ID" value="NZ_WSFT01000021.1"/>
</dbReference>
<dbReference type="SMART" id="SM00316">
    <property type="entry name" value="S1"/>
    <property type="match status" value="1"/>
</dbReference>
<dbReference type="EC" id="3.1.13.1" evidence="8"/>
<dbReference type="PROSITE" id="PS01175">
    <property type="entry name" value="RIBONUCLEASE_II"/>
    <property type="match status" value="1"/>
</dbReference>
<evidence type="ECO:0000256" key="5">
    <source>
        <dbReference type="ARBA" id="ARBA00022801"/>
    </source>
</evidence>
<dbReference type="PANTHER" id="PTHR23355">
    <property type="entry name" value="RIBONUCLEASE"/>
    <property type="match status" value="1"/>
</dbReference>
<sequence length="707" mass="81950">MNTKEKLVEFMKEKAYKPMNKKELADIFDVEKGQLKDFFELLEEMEKEGYIVQTREENYGVPEKMNLVFGRLQGNAKGFGFLIPDNQEIKDVFISPNDMNGALHNDKVLVRLNRKGAENKKPEGEVIRVIERGNTKVVGTFEKSRNFGFVVPDDEKISMDIFIPKSQVNGAKHDDKVVVEITKWPEKRRSPEGFVVEVLGSVHDVGTDILSIVRKHNLSETFPEEVMEEAEAIPEEIPENEIERRLDLRDKTIFTIDGADAKDLDDGVSVEKLENGDYKLGVHIADVTHYVKQNSELDKEALRRGTSVYLVDRVIPMLPKKLSNGMCSLNPHVPRLTLSVFMTIDKNGEVKENKIYETVIESKARMTYKDVSDILENEDKELMEEYSHLMDDFRIMAELSKVLRQRREKRGSIDFDFDEAKIILDEDGKPIDIKKYDRRTSNRLIEEFMLVCNETVAEYMHSTETPFLYRIHEDPDEERMGEFKKFIYNFGYSLKGDEEVHPKELQKLLEKIKGTKEETVINTIMLRSLKKAEYSPNRKGHFGLAAKYYTHFTSPIRRYPDLMIHRIIKWFINNEIDNKKKSKLEKRLPKIAEQTSATERIADQAERETNELKMVEYMSERLGEVYEGVISGVTSFGIFVELDNTIEGLVHVSSLTDGYYIYDELNYSLVEERTKKTYRIGDSVKIKVANTNIAKKEIDFLLVKDEE</sequence>
<dbReference type="CDD" id="cd04471">
    <property type="entry name" value="S1_RNase_R"/>
    <property type="match status" value="1"/>
</dbReference>
<keyword evidence="3 8" id="KW-0963">Cytoplasm</keyword>
<accession>A0A942UY54</accession>
<keyword evidence="5 8" id="KW-0378">Hydrolase</keyword>
<comment type="caution">
    <text evidence="10">The sequence shown here is derived from an EMBL/GenBank/DDBJ whole genome shotgun (WGS) entry which is preliminary data.</text>
</comment>
<evidence type="ECO:0000256" key="2">
    <source>
        <dbReference type="ARBA" id="ARBA00004496"/>
    </source>
</evidence>
<dbReference type="EMBL" id="WSFT01000021">
    <property type="protein sequence ID" value="MBS4537762.1"/>
    <property type="molecule type" value="Genomic_DNA"/>
</dbReference>
<dbReference type="PANTHER" id="PTHR23355:SF9">
    <property type="entry name" value="DIS3-LIKE EXONUCLEASE 2"/>
    <property type="match status" value="1"/>
</dbReference>
<dbReference type="InterPro" id="IPR011129">
    <property type="entry name" value="CSD"/>
</dbReference>
<dbReference type="AlphaFoldDB" id="A0A942UY54"/>
<dbReference type="InterPro" id="IPR050180">
    <property type="entry name" value="RNR_Ribonuclease"/>
</dbReference>
<dbReference type="InterPro" id="IPR022966">
    <property type="entry name" value="RNase_II/R_CS"/>
</dbReference>
<dbReference type="InterPro" id="IPR003029">
    <property type="entry name" value="S1_domain"/>
</dbReference>
<evidence type="ECO:0000256" key="3">
    <source>
        <dbReference type="ARBA" id="ARBA00022490"/>
    </source>
</evidence>
<evidence type="ECO:0000313" key="11">
    <source>
        <dbReference type="Proteomes" id="UP000724672"/>
    </source>
</evidence>
<organism evidence="10 11">
    <name type="scientific">Anaeromonas frigoriresistens</name>
    <dbReference type="NCBI Taxonomy" id="2683708"/>
    <lineage>
        <taxon>Bacteria</taxon>
        <taxon>Bacillati</taxon>
        <taxon>Bacillota</taxon>
        <taxon>Tissierellia</taxon>
        <taxon>Tissierellales</taxon>
        <taxon>Thermohalobacteraceae</taxon>
        <taxon>Anaeromonas</taxon>
    </lineage>
</organism>
<comment type="function">
    <text evidence="8">3'-5' exoribonuclease that releases 5'-nucleoside monophosphates and is involved in maturation of structured RNAs.</text>
</comment>
<evidence type="ECO:0000259" key="9">
    <source>
        <dbReference type="PROSITE" id="PS50126"/>
    </source>
</evidence>
<dbReference type="Pfam" id="PF00773">
    <property type="entry name" value="RNB"/>
    <property type="match status" value="1"/>
</dbReference>
<dbReference type="SMART" id="SM00357">
    <property type="entry name" value="CSP"/>
    <property type="match status" value="2"/>
</dbReference>
<feature type="domain" description="S1 motif" evidence="9">
    <location>
        <begin position="623"/>
        <end position="703"/>
    </location>
</feature>
<dbReference type="Pfam" id="PF17876">
    <property type="entry name" value="CSD2"/>
    <property type="match status" value="1"/>
</dbReference>
<dbReference type="GO" id="GO:0008859">
    <property type="term" value="F:exoribonuclease II activity"/>
    <property type="evidence" value="ECO:0007669"/>
    <property type="project" value="UniProtKB-UniRule"/>
</dbReference>
<dbReference type="InterPro" id="IPR004476">
    <property type="entry name" value="RNase_II/RNase_R"/>
</dbReference>
<proteinExistence type="inferred from homology"/>
<evidence type="ECO:0000256" key="4">
    <source>
        <dbReference type="ARBA" id="ARBA00022722"/>
    </source>
</evidence>
<evidence type="ECO:0000256" key="6">
    <source>
        <dbReference type="ARBA" id="ARBA00022839"/>
    </source>
</evidence>